<dbReference type="InterPro" id="IPR020097">
    <property type="entry name" value="PsdUridine_synth_TruA_a/b_dom"/>
</dbReference>
<dbReference type="STRING" id="1236989.JCM15548_1812"/>
<evidence type="ECO:0000313" key="9">
    <source>
        <dbReference type="EMBL" id="GAO28689.1"/>
    </source>
</evidence>
<dbReference type="HAMAP" id="MF_00171">
    <property type="entry name" value="TruA"/>
    <property type="match status" value="1"/>
</dbReference>
<gene>
    <name evidence="4" type="primary">truA</name>
    <name evidence="9" type="ORF">JCM15548_1812</name>
</gene>
<accession>A0A0E9LTV4</accession>
<evidence type="ECO:0000313" key="10">
    <source>
        <dbReference type="Proteomes" id="UP000032900"/>
    </source>
</evidence>
<dbReference type="Gene3D" id="3.30.70.580">
    <property type="entry name" value="Pseudouridine synthase I, catalytic domain, N-terminal subdomain"/>
    <property type="match status" value="1"/>
</dbReference>
<evidence type="ECO:0000256" key="5">
    <source>
        <dbReference type="PIRSR" id="PIRSR001430-1"/>
    </source>
</evidence>
<dbReference type="FunFam" id="3.30.70.580:FF:000001">
    <property type="entry name" value="tRNA pseudouridine synthase A"/>
    <property type="match status" value="1"/>
</dbReference>
<keyword evidence="2 4" id="KW-0819">tRNA processing</keyword>
<sequence length="256" mass="29203">MARYFMELGYKGTNYHGWQRQPNGTSVQQELENALSTILRIPTSITGAGRTDACVHAKYMVAHFDVENPLPDPQKLSGQLNRFLPRDIVVYSIVPVKSDAHSRFNAIARRYEYQITLHKNPFFQNLATRIAFQPDFDRMNEAAQKLIAYTDFTSFSKLHSNNKTNLCQIEFAFWEKQGEVHVFHIQADRFLRNMVRAIVGTLLEVGRGKMSVEDFCAVIEAKDRGRAGTSAPADGLYLVDVIYPENILPSRARTER</sequence>
<evidence type="ECO:0000256" key="6">
    <source>
        <dbReference type="PIRSR" id="PIRSR001430-2"/>
    </source>
</evidence>
<evidence type="ECO:0000256" key="1">
    <source>
        <dbReference type="ARBA" id="ARBA00009375"/>
    </source>
</evidence>
<dbReference type="Gene3D" id="3.30.70.660">
    <property type="entry name" value="Pseudouridine synthase I, catalytic domain, C-terminal subdomain"/>
    <property type="match status" value="1"/>
</dbReference>
<keyword evidence="10" id="KW-1185">Reference proteome</keyword>
<name>A0A0E9LTV4_9BACT</name>
<comment type="caution">
    <text evidence="9">The sequence shown here is derived from an EMBL/GenBank/DDBJ whole genome shotgun (WGS) entry which is preliminary data.</text>
</comment>
<organism evidence="9 10">
    <name type="scientific">Geofilum rubicundum JCM 15548</name>
    <dbReference type="NCBI Taxonomy" id="1236989"/>
    <lineage>
        <taxon>Bacteria</taxon>
        <taxon>Pseudomonadati</taxon>
        <taxon>Bacteroidota</taxon>
        <taxon>Bacteroidia</taxon>
        <taxon>Marinilabiliales</taxon>
        <taxon>Marinilabiliaceae</taxon>
        <taxon>Geofilum</taxon>
    </lineage>
</organism>
<feature type="binding site" evidence="4 6">
    <location>
        <position position="111"/>
    </location>
    <ligand>
        <name>substrate</name>
    </ligand>
</feature>
<comment type="caution">
    <text evidence="4">Lacks conserved residue(s) required for the propagation of feature annotation.</text>
</comment>
<dbReference type="Pfam" id="PF01416">
    <property type="entry name" value="PseudoU_synth_1"/>
    <property type="match status" value="2"/>
</dbReference>
<dbReference type="EMBL" id="BAZW01000004">
    <property type="protein sequence ID" value="GAO28689.1"/>
    <property type="molecule type" value="Genomic_DNA"/>
</dbReference>
<comment type="catalytic activity">
    <reaction evidence="4 7">
        <text>uridine(38/39/40) in tRNA = pseudouridine(38/39/40) in tRNA</text>
        <dbReference type="Rhea" id="RHEA:22376"/>
        <dbReference type="Rhea" id="RHEA-COMP:10085"/>
        <dbReference type="Rhea" id="RHEA-COMP:10087"/>
        <dbReference type="ChEBI" id="CHEBI:65314"/>
        <dbReference type="ChEBI" id="CHEBI:65315"/>
        <dbReference type="EC" id="5.4.99.12"/>
    </reaction>
</comment>
<dbReference type="RefSeq" id="WP_062122450.1">
    <property type="nucleotide sequence ID" value="NZ_BAZW01000004.1"/>
</dbReference>
<dbReference type="InterPro" id="IPR020103">
    <property type="entry name" value="PsdUridine_synth_cat_dom_sf"/>
</dbReference>
<evidence type="ECO:0000256" key="2">
    <source>
        <dbReference type="ARBA" id="ARBA00022694"/>
    </source>
</evidence>
<dbReference type="GO" id="GO:0031119">
    <property type="term" value="P:tRNA pseudouridine synthesis"/>
    <property type="evidence" value="ECO:0007669"/>
    <property type="project" value="UniProtKB-UniRule"/>
</dbReference>
<dbReference type="PANTHER" id="PTHR11142">
    <property type="entry name" value="PSEUDOURIDYLATE SYNTHASE"/>
    <property type="match status" value="1"/>
</dbReference>
<dbReference type="InterPro" id="IPR020094">
    <property type="entry name" value="TruA/RsuA/RluB/E/F_N"/>
</dbReference>
<feature type="domain" description="Pseudouridine synthase I TruA alpha/beta" evidence="8">
    <location>
        <begin position="142"/>
        <end position="244"/>
    </location>
</feature>
<dbReference type="OrthoDB" id="9811823at2"/>
<dbReference type="InterPro" id="IPR020095">
    <property type="entry name" value="PsdUridine_synth_TruA_C"/>
</dbReference>
<comment type="subunit">
    <text evidence="4">Homodimer.</text>
</comment>
<comment type="similarity">
    <text evidence="1 4 7">Belongs to the tRNA pseudouridine synthase TruA family.</text>
</comment>
<dbReference type="NCBIfam" id="TIGR00071">
    <property type="entry name" value="hisT_truA"/>
    <property type="match status" value="1"/>
</dbReference>
<keyword evidence="3 4" id="KW-0413">Isomerase</keyword>
<evidence type="ECO:0000256" key="7">
    <source>
        <dbReference type="RuleBase" id="RU003792"/>
    </source>
</evidence>
<dbReference type="InterPro" id="IPR001406">
    <property type="entry name" value="PsdUridine_synth_TruA"/>
</dbReference>
<dbReference type="EC" id="5.4.99.12" evidence="4"/>
<dbReference type="GO" id="GO:0003723">
    <property type="term" value="F:RNA binding"/>
    <property type="evidence" value="ECO:0007669"/>
    <property type="project" value="InterPro"/>
</dbReference>
<dbReference type="PIRSF" id="PIRSF001430">
    <property type="entry name" value="tRNA_psdUrid_synth"/>
    <property type="match status" value="1"/>
</dbReference>
<evidence type="ECO:0000259" key="8">
    <source>
        <dbReference type="Pfam" id="PF01416"/>
    </source>
</evidence>
<dbReference type="CDD" id="cd02570">
    <property type="entry name" value="PseudoU_synth_EcTruA"/>
    <property type="match status" value="1"/>
</dbReference>
<reference evidence="9 10" key="1">
    <citation type="journal article" date="2015" name="Microbes Environ.">
        <title>Distribution and evolution of nitrogen fixation genes in the phylum bacteroidetes.</title>
        <authorList>
            <person name="Inoue J."/>
            <person name="Oshima K."/>
            <person name="Suda W."/>
            <person name="Sakamoto M."/>
            <person name="Iino T."/>
            <person name="Noda S."/>
            <person name="Hongoh Y."/>
            <person name="Hattori M."/>
            <person name="Ohkuma M."/>
        </authorList>
    </citation>
    <scope>NUCLEOTIDE SEQUENCE [LARGE SCALE GENOMIC DNA]</scope>
    <source>
        <strain evidence="9">JCM 15548</strain>
    </source>
</reference>
<protein>
    <recommendedName>
        <fullName evidence="4">tRNA pseudouridine synthase A</fullName>
        <ecNumber evidence="4">5.4.99.12</ecNumber>
    </recommendedName>
    <alternativeName>
        <fullName evidence="4">tRNA pseudouridine(38-40) synthase</fullName>
    </alternativeName>
    <alternativeName>
        <fullName evidence="4">tRNA pseudouridylate synthase I</fullName>
    </alternativeName>
    <alternativeName>
        <fullName evidence="4">tRNA-uridine isomerase I</fullName>
    </alternativeName>
</protein>
<dbReference type="Proteomes" id="UP000032900">
    <property type="component" value="Unassembled WGS sequence"/>
</dbReference>
<evidence type="ECO:0000256" key="3">
    <source>
        <dbReference type="ARBA" id="ARBA00023235"/>
    </source>
</evidence>
<feature type="domain" description="Pseudouridine synthase I TruA alpha/beta" evidence="8">
    <location>
        <begin position="10"/>
        <end position="105"/>
    </location>
</feature>
<dbReference type="SUPFAM" id="SSF55120">
    <property type="entry name" value="Pseudouridine synthase"/>
    <property type="match status" value="1"/>
</dbReference>
<comment type="function">
    <text evidence="4">Formation of pseudouridine at positions 38, 39 and 40 in the anticodon stem and loop of transfer RNAs.</text>
</comment>
<proteinExistence type="inferred from homology"/>
<dbReference type="AlphaFoldDB" id="A0A0E9LTV4"/>
<evidence type="ECO:0000256" key="4">
    <source>
        <dbReference type="HAMAP-Rule" id="MF_00171"/>
    </source>
</evidence>
<dbReference type="PANTHER" id="PTHR11142:SF0">
    <property type="entry name" value="TRNA PSEUDOURIDINE SYNTHASE-LIKE 1"/>
    <property type="match status" value="1"/>
</dbReference>
<feature type="active site" description="Nucleophile" evidence="4 5">
    <location>
        <position position="52"/>
    </location>
</feature>
<dbReference type="GO" id="GO:0160147">
    <property type="term" value="F:tRNA pseudouridine(38-40) synthase activity"/>
    <property type="evidence" value="ECO:0007669"/>
    <property type="project" value="UniProtKB-EC"/>
</dbReference>